<proteinExistence type="predicted"/>
<dbReference type="GO" id="GO:0003676">
    <property type="term" value="F:nucleic acid binding"/>
    <property type="evidence" value="ECO:0007669"/>
    <property type="project" value="InterPro"/>
</dbReference>
<feature type="compositionally biased region" description="Polar residues" evidence="1">
    <location>
        <begin position="120"/>
        <end position="133"/>
    </location>
</feature>
<evidence type="ECO:0000259" key="2">
    <source>
        <dbReference type="PROSITE" id="PS50994"/>
    </source>
</evidence>
<dbReference type="OrthoDB" id="421444at2759"/>
<feature type="region of interest" description="Disordered" evidence="1">
    <location>
        <begin position="114"/>
        <end position="170"/>
    </location>
</feature>
<dbReference type="InterPro" id="IPR012337">
    <property type="entry name" value="RNaseH-like_sf"/>
</dbReference>
<dbReference type="Pfam" id="PF17921">
    <property type="entry name" value="Integrase_H2C2"/>
    <property type="match status" value="1"/>
</dbReference>
<feature type="region of interest" description="Disordered" evidence="1">
    <location>
        <begin position="1795"/>
        <end position="1898"/>
    </location>
</feature>
<dbReference type="InterPro" id="IPR050951">
    <property type="entry name" value="Retrovirus_Pol_polyprotein"/>
</dbReference>
<feature type="domain" description="Integrase catalytic" evidence="2">
    <location>
        <begin position="1513"/>
        <end position="1680"/>
    </location>
</feature>
<evidence type="ECO:0000313" key="4">
    <source>
        <dbReference type="Proteomes" id="UP000591131"/>
    </source>
</evidence>
<organism evidence="3 4">
    <name type="scientific">Perkinsus chesapeaki</name>
    <name type="common">Clam parasite</name>
    <name type="synonym">Perkinsus andrewsi</name>
    <dbReference type="NCBI Taxonomy" id="330153"/>
    <lineage>
        <taxon>Eukaryota</taxon>
        <taxon>Sar</taxon>
        <taxon>Alveolata</taxon>
        <taxon>Perkinsozoa</taxon>
        <taxon>Perkinsea</taxon>
        <taxon>Perkinsida</taxon>
        <taxon>Perkinsidae</taxon>
        <taxon>Perkinsus</taxon>
    </lineage>
</organism>
<keyword evidence="4" id="KW-1185">Reference proteome</keyword>
<dbReference type="GO" id="GO:0015074">
    <property type="term" value="P:DNA integration"/>
    <property type="evidence" value="ECO:0007669"/>
    <property type="project" value="InterPro"/>
</dbReference>
<dbReference type="Gene3D" id="3.30.420.10">
    <property type="entry name" value="Ribonuclease H-like superfamily/Ribonuclease H"/>
    <property type="match status" value="1"/>
</dbReference>
<feature type="region of interest" description="Disordered" evidence="1">
    <location>
        <begin position="717"/>
        <end position="742"/>
    </location>
</feature>
<dbReference type="InterPro" id="IPR041588">
    <property type="entry name" value="Integrase_H2C2"/>
</dbReference>
<dbReference type="Gene3D" id="1.10.340.70">
    <property type="match status" value="1"/>
</dbReference>
<comment type="caution">
    <text evidence="3">The sequence shown here is derived from an EMBL/GenBank/DDBJ whole genome shotgun (WGS) entry which is preliminary data.</text>
</comment>
<evidence type="ECO:0000256" key="1">
    <source>
        <dbReference type="SAM" id="MobiDB-lite"/>
    </source>
</evidence>
<sequence>MSIPFLRFIKVPDRDLWLPSYVKKNDDLSAFYILIEFSQSTIASKLLGDVVALHSISEKPFVGAWVNQACKATWRTSPSTVPSGKALLGSTVLDIEDISEAFINDIVDPLEPPSVPQVELSASSGSAPSNEVVPNSLSAPNSSSSEGLHNHSNGVHPTMVPQPPLGYGSSPGHFEVPQFAPFAGSNDLIDATTRHYAKREANATELPNKRQFTGFNDDRSIGDLIKSVNHTSRSNGWSALEYYFFLTRLMDETVSREINPLPQQTHTACAREVMRICQLLAHLHKSSQTDYIRKLSRWNALSMGDRQTLGDYLKAFENLRLDVERQQGYPFEERFLTSKLTASLRGIHHDTALSRMKALTYRELLHELVELERVRQLSAQQRAKCGDACPKRDTVQCERCEGIQRHHTSHCPYPIARSSDPTVDTMSLSLSIESLTFTPPTSSGPTGSPTPLAIEAPVLNLDNTLQSLRDMPSSLRNVEFNFLANDGRSPGFTGLLDSGSQLLACSDSGLLRLHQANVALEPTGVTCVATLAVSRRVNSCPIYKIIYCHKGFQVQTFMAHVHGLARDFIFSCDVLRRVNNPVLWVFNSTGDRIISLADSNPQVATAWKAFLDAVELSRSAAPTPPKVNTGINSLEFDSQDNPADNTTDFEACFNKEYVLPLPFEDDIEDKPEPIELVSSPFMELLFSDPCPLVSLSALAPTDLSSASNNAAAVDIDSKATDEASENTSSPPPASSTDSYTSNKTAAVDIDSKATNHAPDESGSPPPASFTRFTHHLRWRTTSRPTNSHVPFLKRSNALAHQLRRKGLFDAYNDEIQGFVQKGYVKPVAKEEVRYWLHHFPVVKKGPQDISQARSSMRLRPVFDGSTLSGFIDPSLPEGLHQGVPQSLALLRRYRYFAGLDLVQAFLQIQLESLEDQRSLGFWWGNQAYIFLRVCFGMPDSPFAMSNSLTKAMSEANAPIKHFRCLMDDISLGSDDPEHLTGMRHDIIKQLTYRQFQTNDKKEVSNLPGKVPADTQPCLGALWYPQKDSLSLKSELRHKASHVATVKHLKRYANGFYDPLGWHLELSMQLRLLCRQARANADPSTGELQLGDINALLDWESRLKAFDLSVPRLLRRPGESHCSSVCLFTDSSDTAGAALLYTLHGQRIAGFGYLHQLQGRRTAPKFELDTLASALEWAVPMIIESNDHSPVHHLLVLTDSSISVSRLRQATPPTAHSVEDLVTVRRILKVKNAIYKLQSLCPGLRVVVSHLSGKSNLADAPSRCLPVSTAIDHESLFGHIRNFHDDLLRCNDSDLQGNPMLFRLDPHYTTATLPTKWSKKASESKVTLAALSVCPSTTPVAEDFDDELHHKAFATEEEPLHILERLYRYKLLIKAWSGFRSELLPNKPTSSSSQGCDPLQLLIRHEQHRHLDGHRKLPFHHRTEEGLLYRSTRQSADGTIYNQLVIPKQSGLLQRLLVLRCHAWHHEGINATLRRLITMYAWPRMKRTVVPVCRCCRPCLSAKPQHSLHAPAGTFVAPTAVWQYVGLDHTGPYDVPVREGSPRLPYCLVATCLLSGYQVAIAVPNTSLQQTILAFKKIIAIAGIPKGTRCDNSLSFRGPEFRCFCLSHSIEVQYIPSRSPQRGGAYERHHAELNSQLRLLQARDQPWDLTVLEATARSNARFRWDNSGPVNSPWDLAHTYPYLQCSSLSAPISPTLPPATDEPSARVSEWILSTWENDREGRRLRAGDRSAALSTGDVVYLKLPRRVTKLSSSTTGPFRVLQVYGNSVRLTPTTGPARYRSVLFQPVDNVVRTISLSTSGSDTPSGPPDTHHSPEGQNSTSKVTDEPNQDDLDDPQADEDDPKAFSPARDDADHLNETATSSPKASSPTPPCAKTSSAASAPTTTGNSACPPARPRGKRASILRRTGDSSPEPMDFAYFASTVRGGIQCGRVLSVDQGLYRLRLADRSSDGLTLHLKSDTVSTPTAFLLRVQGDSDDYPDNKIDYRLTCASARFLDNLTRAK</sequence>
<name>A0A7J6MX58_PERCH</name>
<dbReference type="InterPro" id="IPR043502">
    <property type="entry name" value="DNA/RNA_pol_sf"/>
</dbReference>
<dbReference type="InterPro" id="IPR043128">
    <property type="entry name" value="Rev_trsase/Diguanyl_cyclase"/>
</dbReference>
<dbReference type="PANTHER" id="PTHR37984:SF5">
    <property type="entry name" value="PROTEIN NYNRIN-LIKE"/>
    <property type="match status" value="1"/>
</dbReference>
<dbReference type="SUPFAM" id="SSF56672">
    <property type="entry name" value="DNA/RNA polymerases"/>
    <property type="match status" value="1"/>
</dbReference>
<dbReference type="Gene3D" id="3.30.70.270">
    <property type="match status" value="1"/>
</dbReference>
<feature type="compositionally biased region" description="Acidic residues" evidence="1">
    <location>
        <begin position="1826"/>
        <end position="1840"/>
    </location>
</feature>
<dbReference type="EMBL" id="JAAPAO010000039">
    <property type="protein sequence ID" value="KAF4676014.1"/>
    <property type="molecule type" value="Genomic_DNA"/>
</dbReference>
<protein>
    <recommendedName>
        <fullName evidence="2">Integrase catalytic domain-containing protein</fullName>
    </recommendedName>
</protein>
<dbReference type="InterPro" id="IPR001584">
    <property type="entry name" value="Integrase_cat-core"/>
</dbReference>
<dbReference type="PROSITE" id="PS50994">
    <property type="entry name" value="INTEGRASE"/>
    <property type="match status" value="1"/>
</dbReference>
<feature type="compositionally biased region" description="Low complexity" evidence="1">
    <location>
        <begin position="134"/>
        <end position="145"/>
    </location>
</feature>
<dbReference type="PANTHER" id="PTHR37984">
    <property type="entry name" value="PROTEIN CBG26694"/>
    <property type="match status" value="1"/>
</dbReference>
<dbReference type="Proteomes" id="UP000591131">
    <property type="component" value="Unassembled WGS sequence"/>
</dbReference>
<gene>
    <name evidence="3" type="ORF">FOL47_006814</name>
</gene>
<reference evidence="3 4" key="1">
    <citation type="submission" date="2020-04" db="EMBL/GenBank/DDBJ databases">
        <title>Perkinsus chesapeaki whole genome sequence.</title>
        <authorList>
            <person name="Bogema D.R."/>
        </authorList>
    </citation>
    <scope>NUCLEOTIDE SEQUENCE [LARGE SCALE GENOMIC DNA]</scope>
    <source>
        <strain evidence="3">ATCC PRA-425</strain>
    </source>
</reference>
<feature type="compositionally biased region" description="Low complexity" evidence="1">
    <location>
        <begin position="1857"/>
        <end position="1884"/>
    </location>
</feature>
<dbReference type="InterPro" id="IPR036397">
    <property type="entry name" value="RNaseH_sf"/>
</dbReference>
<accession>A0A7J6MX58</accession>
<dbReference type="Gene3D" id="3.10.10.10">
    <property type="entry name" value="HIV Type 1 Reverse Transcriptase, subunit A, domain 1"/>
    <property type="match status" value="1"/>
</dbReference>
<evidence type="ECO:0000313" key="3">
    <source>
        <dbReference type="EMBL" id="KAF4676014.1"/>
    </source>
</evidence>
<feature type="compositionally biased region" description="Polar residues" evidence="1">
    <location>
        <begin position="146"/>
        <end position="155"/>
    </location>
</feature>
<dbReference type="SUPFAM" id="SSF53098">
    <property type="entry name" value="Ribonuclease H-like"/>
    <property type="match status" value="1"/>
</dbReference>